<dbReference type="RefSeq" id="WP_289454363.1">
    <property type="nucleotide sequence ID" value="NZ_JAUCGQ010000001.1"/>
</dbReference>
<keyword evidence="2" id="KW-0472">Membrane</keyword>
<sequence length="109" mass="11370">MTTEGTGADAQAAKDGKKAAEPFVTPQMMAIEAELTVKRAALASTVDELAGRLDPRTQAAKAVGQSKQLFRDAVDPDATPEARRKAQKVLGGVAAGIAAVAAIAWLRRR</sequence>
<keyword evidence="4" id="KW-1185">Reference proteome</keyword>
<name>A0ABT7SEH0_9CELL</name>
<reference evidence="3 4" key="1">
    <citation type="submission" date="2023-06" db="EMBL/GenBank/DDBJ databases">
        <title>Cellulomonas sp. MW4 Whole genome sequence.</title>
        <authorList>
            <person name="Park S."/>
        </authorList>
    </citation>
    <scope>NUCLEOTIDE SEQUENCE [LARGE SCALE GENOMIC DNA]</scope>
    <source>
        <strain evidence="3 4">MW4</strain>
    </source>
</reference>
<dbReference type="Pfam" id="PF12277">
    <property type="entry name" value="DUF3618"/>
    <property type="match status" value="1"/>
</dbReference>
<accession>A0ABT7SEH0</accession>
<evidence type="ECO:0000313" key="3">
    <source>
        <dbReference type="EMBL" id="MDM7854591.1"/>
    </source>
</evidence>
<dbReference type="Proteomes" id="UP001529338">
    <property type="component" value="Unassembled WGS sequence"/>
</dbReference>
<dbReference type="InterPro" id="IPR022062">
    <property type="entry name" value="DUF3618"/>
</dbReference>
<proteinExistence type="predicted"/>
<gene>
    <name evidence="3" type="ORF">QRT04_06590</name>
</gene>
<keyword evidence="2" id="KW-0812">Transmembrane</keyword>
<keyword evidence="2" id="KW-1133">Transmembrane helix</keyword>
<feature type="transmembrane region" description="Helical" evidence="2">
    <location>
        <begin position="89"/>
        <end position="106"/>
    </location>
</feature>
<feature type="region of interest" description="Disordered" evidence="1">
    <location>
        <begin position="1"/>
        <end position="20"/>
    </location>
</feature>
<evidence type="ECO:0000313" key="4">
    <source>
        <dbReference type="Proteomes" id="UP001529338"/>
    </source>
</evidence>
<evidence type="ECO:0000256" key="2">
    <source>
        <dbReference type="SAM" id="Phobius"/>
    </source>
</evidence>
<dbReference type="EMBL" id="JAUCGQ010000001">
    <property type="protein sequence ID" value="MDM7854591.1"/>
    <property type="molecule type" value="Genomic_DNA"/>
</dbReference>
<comment type="caution">
    <text evidence="3">The sequence shown here is derived from an EMBL/GenBank/DDBJ whole genome shotgun (WGS) entry which is preliminary data.</text>
</comment>
<protein>
    <submittedName>
        <fullName evidence="3">DUF3618 domain-containing protein</fullName>
    </submittedName>
</protein>
<organism evidence="3 4">
    <name type="scientific">Cellulomonas alba</name>
    <dbReference type="NCBI Taxonomy" id="3053467"/>
    <lineage>
        <taxon>Bacteria</taxon>
        <taxon>Bacillati</taxon>
        <taxon>Actinomycetota</taxon>
        <taxon>Actinomycetes</taxon>
        <taxon>Micrococcales</taxon>
        <taxon>Cellulomonadaceae</taxon>
        <taxon>Cellulomonas</taxon>
    </lineage>
</organism>
<evidence type="ECO:0000256" key="1">
    <source>
        <dbReference type="SAM" id="MobiDB-lite"/>
    </source>
</evidence>